<gene>
    <name evidence="2" type="primary">R</name>
    <name evidence="2" type="ORF">CNECB9_5260022</name>
</gene>
<dbReference type="RefSeq" id="WP_340529453.1">
    <property type="nucleotide sequence ID" value="NZ_FMSH01000475.1"/>
</dbReference>
<dbReference type="InterPro" id="IPR009678">
    <property type="entry name" value="Phage_tail_completion_R"/>
</dbReference>
<dbReference type="Pfam" id="PF06891">
    <property type="entry name" value="P2_Phage_GpR"/>
    <property type="match status" value="1"/>
</dbReference>
<sequence length="146" mass="16132">MMKPASLREALTAAVPDLARNPEKLHIFVDEGRVVATGARSLSFEYQYTLTMIVVDFGDSSNAIMVPLLAWLRVNQSELFFNTDLQRNGVKFEADILNHDTVDLAIKVPLTERVTVKVADGGYQVTHQPEPVNEGDDPASWLPPAP</sequence>
<proteinExistence type="predicted"/>
<organism evidence="2">
    <name type="scientific">Cupriavidus necator</name>
    <name type="common">Alcaligenes eutrophus</name>
    <name type="synonym">Ralstonia eutropha</name>
    <dbReference type="NCBI Taxonomy" id="106590"/>
    <lineage>
        <taxon>Bacteria</taxon>
        <taxon>Pseudomonadati</taxon>
        <taxon>Pseudomonadota</taxon>
        <taxon>Betaproteobacteria</taxon>
        <taxon>Burkholderiales</taxon>
        <taxon>Burkholderiaceae</taxon>
        <taxon>Cupriavidus</taxon>
    </lineage>
</organism>
<feature type="region of interest" description="Disordered" evidence="1">
    <location>
        <begin position="125"/>
        <end position="146"/>
    </location>
</feature>
<evidence type="ECO:0000256" key="1">
    <source>
        <dbReference type="SAM" id="MobiDB-lite"/>
    </source>
</evidence>
<name>A0A1K0JJA3_CUPNE</name>
<dbReference type="EMBL" id="FMSH01000475">
    <property type="protein sequence ID" value="SCU94284.1"/>
    <property type="molecule type" value="Genomic_DNA"/>
</dbReference>
<accession>A0A1K0JJA3</accession>
<protein>
    <submittedName>
        <fullName evidence="2">Tail completion protein R</fullName>
    </submittedName>
</protein>
<reference evidence="2" key="1">
    <citation type="submission" date="2016-09" db="EMBL/GenBank/DDBJ databases">
        <authorList>
            <person name="Capua I."/>
            <person name="De Benedictis P."/>
            <person name="Joannis T."/>
            <person name="Lombin L.H."/>
            <person name="Cattoli G."/>
        </authorList>
    </citation>
    <scope>NUCLEOTIDE SEQUENCE</scope>
    <source>
        <strain evidence="2">B9</strain>
    </source>
</reference>
<dbReference type="AlphaFoldDB" id="A0A1K0JJA3"/>
<evidence type="ECO:0000313" key="2">
    <source>
        <dbReference type="EMBL" id="SCU94284.1"/>
    </source>
</evidence>